<reference evidence="1" key="1">
    <citation type="journal article" date="2023" name="Int. J. Syst. Evol. Microbiol.">
        <title>Sinisalibacter aestuarii sp. nov., isolated from estuarine sediment of the Arakawa River.</title>
        <authorList>
            <person name="Arafat S.T."/>
            <person name="Hirano S."/>
            <person name="Sato A."/>
            <person name="Takeuchi K."/>
            <person name="Yasuda T."/>
            <person name="Terahara T."/>
            <person name="Hamada M."/>
            <person name="Kobayashi T."/>
        </authorList>
    </citation>
    <scope>NUCLEOTIDE SEQUENCE</scope>
    <source>
        <strain evidence="1">B-399</strain>
    </source>
</reference>
<dbReference type="InterPro" id="IPR011989">
    <property type="entry name" value="ARM-like"/>
</dbReference>
<dbReference type="Proteomes" id="UP001144205">
    <property type="component" value="Unassembled WGS sequence"/>
</dbReference>
<protein>
    <recommendedName>
        <fullName evidence="3">HEAT repeat domain-containing protein</fullName>
    </recommendedName>
</protein>
<evidence type="ECO:0000313" key="2">
    <source>
        <dbReference type="Proteomes" id="UP001144205"/>
    </source>
</evidence>
<name>A0ABQ5LPT3_9RHOB</name>
<accession>A0ABQ5LPT3</accession>
<dbReference type="InterPro" id="IPR016024">
    <property type="entry name" value="ARM-type_fold"/>
</dbReference>
<dbReference type="Gene3D" id="1.25.10.10">
    <property type="entry name" value="Leucine-rich Repeat Variant"/>
    <property type="match status" value="2"/>
</dbReference>
<gene>
    <name evidence="1" type="ORF">STA1M1_08810</name>
</gene>
<comment type="caution">
    <text evidence="1">The sequence shown here is derived from an EMBL/GenBank/DDBJ whole genome shotgun (WGS) entry which is preliminary data.</text>
</comment>
<dbReference type="EMBL" id="BROH01000001">
    <property type="protein sequence ID" value="GKY87012.1"/>
    <property type="molecule type" value="Genomic_DNA"/>
</dbReference>
<evidence type="ECO:0000313" key="1">
    <source>
        <dbReference type="EMBL" id="GKY87012.1"/>
    </source>
</evidence>
<evidence type="ECO:0008006" key="3">
    <source>
        <dbReference type="Google" id="ProtNLM"/>
    </source>
</evidence>
<dbReference type="RefSeq" id="WP_281840950.1">
    <property type="nucleotide sequence ID" value="NZ_BROH01000001.1"/>
</dbReference>
<dbReference type="SUPFAM" id="SSF48371">
    <property type="entry name" value="ARM repeat"/>
    <property type="match status" value="1"/>
</dbReference>
<organism evidence="1 2">
    <name type="scientific">Sinisalibacter aestuarii</name>
    <dbReference type="NCBI Taxonomy" id="2949426"/>
    <lineage>
        <taxon>Bacteria</taxon>
        <taxon>Pseudomonadati</taxon>
        <taxon>Pseudomonadota</taxon>
        <taxon>Alphaproteobacteria</taxon>
        <taxon>Rhodobacterales</taxon>
        <taxon>Roseobacteraceae</taxon>
        <taxon>Sinisalibacter</taxon>
    </lineage>
</organism>
<sequence length="223" mass="24523">MDEFVHMNSGRDKPDLIAALRSSEGSVRLKAALIAGVHPDLDLLDELLDRCAVEPDFHVREQLTWSLLRYPKDIVVPRLCAEVSSANAQARSQALHTLSKIKDKNAWPVITAPLLRDPNDEVAKAAWRAAVSMVPPGKEKSLAEDLGSQLGRGGRDVQLSLSRALIALGEDAAGPILRKAVSSDDHDVQLHARATEKILYDRNVDFQYAIDQVKVVLAPRTRD</sequence>
<proteinExistence type="predicted"/>
<keyword evidence="2" id="KW-1185">Reference proteome</keyword>